<reference evidence="1 2" key="1">
    <citation type="submission" date="2018-06" db="EMBL/GenBank/DDBJ databases">
        <authorList>
            <consortium name="Pathogen Informatics"/>
            <person name="Doyle S."/>
        </authorList>
    </citation>
    <scope>NUCLEOTIDE SEQUENCE [LARGE SCALE GENOMIC DNA]</scope>
    <source>
        <strain evidence="1 2">NCTC13100</strain>
    </source>
</reference>
<evidence type="ECO:0000313" key="2">
    <source>
        <dbReference type="Proteomes" id="UP000254263"/>
    </source>
</evidence>
<evidence type="ECO:0000313" key="1">
    <source>
        <dbReference type="EMBL" id="SUB77721.1"/>
    </source>
</evidence>
<gene>
    <name evidence="1" type="ORF">NCTC13100_00860</name>
</gene>
<sequence length="66" mass="7618">MNTKLHFRPYISDPILLFPAELGQDIDANDPVRLVNSIVDSLNLESILFFIKRLDGESVFSWRNLL</sequence>
<dbReference type="RefSeq" id="WP_018360435.1">
    <property type="nucleotide sequence ID" value="NZ_UGTI01000001.1"/>
</dbReference>
<organism evidence="1 2">
    <name type="scientific">Porphyromonas macacae</name>
    <dbReference type="NCBI Taxonomy" id="28115"/>
    <lineage>
        <taxon>Bacteria</taxon>
        <taxon>Pseudomonadati</taxon>
        <taxon>Bacteroidota</taxon>
        <taxon>Bacteroidia</taxon>
        <taxon>Bacteroidales</taxon>
        <taxon>Porphyromonadaceae</taxon>
        <taxon>Porphyromonas</taxon>
    </lineage>
</organism>
<name>A0A379DHA8_9PORP</name>
<accession>A0A379DHA8</accession>
<dbReference type="AlphaFoldDB" id="A0A379DHA8"/>
<dbReference type="Proteomes" id="UP000254263">
    <property type="component" value="Unassembled WGS sequence"/>
</dbReference>
<protein>
    <submittedName>
        <fullName evidence="1">Uncharacterized protein</fullName>
    </submittedName>
</protein>
<dbReference type="EMBL" id="UGTI01000001">
    <property type="protein sequence ID" value="SUB77721.1"/>
    <property type="molecule type" value="Genomic_DNA"/>
</dbReference>
<proteinExistence type="predicted"/>